<organism evidence="1 2">
    <name type="scientific">Catharanthus roseus</name>
    <name type="common">Madagascar periwinkle</name>
    <name type="synonym">Vinca rosea</name>
    <dbReference type="NCBI Taxonomy" id="4058"/>
    <lineage>
        <taxon>Eukaryota</taxon>
        <taxon>Viridiplantae</taxon>
        <taxon>Streptophyta</taxon>
        <taxon>Embryophyta</taxon>
        <taxon>Tracheophyta</taxon>
        <taxon>Spermatophyta</taxon>
        <taxon>Magnoliopsida</taxon>
        <taxon>eudicotyledons</taxon>
        <taxon>Gunneridae</taxon>
        <taxon>Pentapetalae</taxon>
        <taxon>asterids</taxon>
        <taxon>lamiids</taxon>
        <taxon>Gentianales</taxon>
        <taxon>Apocynaceae</taxon>
        <taxon>Rauvolfioideae</taxon>
        <taxon>Vinceae</taxon>
        <taxon>Catharanthinae</taxon>
        <taxon>Catharanthus</taxon>
    </lineage>
</organism>
<accession>A0ACC0AGP3</accession>
<protein>
    <submittedName>
        <fullName evidence="1">Uncharacterized protein</fullName>
    </submittedName>
</protein>
<evidence type="ECO:0000313" key="2">
    <source>
        <dbReference type="Proteomes" id="UP001060085"/>
    </source>
</evidence>
<comment type="caution">
    <text evidence="1">The sequence shown here is derived from an EMBL/GenBank/DDBJ whole genome shotgun (WGS) entry which is preliminary data.</text>
</comment>
<dbReference type="Proteomes" id="UP001060085">
    <property type="component" value="Linkage Group LG06"/>
</dbReference>
<gene>
    <name evidence="1" type="ORF">M9H77_27459</name>
</gene>
<reference evidence="2" key="1">
    <citation type="journal article" date="2023" name="Nat. Plants">
        <title>Single-cell RNA sequencing provides a high-resolution roadmap for understanding the multicellular compartmentation of specialized metabolism.</title>
        <authorList>
            <person name="Sun S."/>
            <person name="Shen X."/>
            <person name="Li Y."/>
            <person name="Li Y."/>
            <person name="Wang S."/>
            <person name="Li R."/>
            <person name="Zhang H."/>
            <person name="Shen G."/>
            <person name="Guo B."/>
            <person name="Wei J."/>
            <person name="Xu J."/>
            <person name="St-Pierre B."/>
            <person name="Chen S."/>
            <person name="Sun C."/>
        </authorList>
    </citation>
    <scope>NUCLEOTIDE SEQUENCE [LARGE SCALE GENOMIC DNA]</scope>
</reference>
<proteinExistence type="predicted"/>
<evidence type="ECO:0000313" key="1">
    <source>
        <dbReference type="EMBL" id="KAI5658666.1"/>
    </source>
</evidence>
<sequence>MDYILSFWNIQKRNNTSDSNGQGSKEFKSITITNERERLSEEEIRNMVKETEEYAEEDKKVKERIDSRNNLQTLICNMKSTINDEDELGNKIDSEEKEAIQKALKDALT</sequence>
<dbReference type="EMBL" id="CM044706">
    <property type="protein sequence ID" value="KAI5658666.1"/>
    <property type="molecule type" value="Genomic_DNA"/>
</dbReference>
<name>A0ACC0AGP3_CATRO</name>
<keyword evidence="2" id="KW-1185">Reference proteome</keyword>